<name>A0ABP9V1S4_9BACT</name>
<keyword evidence="3" id="KW-1185">Reference proteome</keyword>
<organism evidence="2 3">
    <name type="scientific">Rubritalea halochordaticola</name>
    <dbReference type="NCBI Taxonomy" id="714537"/>
    <lineage>
        <taxon>Bacteria</taxon>
        <taxon>Pseudomonadati</taxon>
        <taxon>Verrucomicrobiota</taxon>
        <taxon>Verrucomicrobiia</taxon>
        <taxon>Verrucomicrobiales</taxon>
        <taxon>Rubritaleaceae</taxon>
        <taxon>Rubritalea</taxon>
    </lineage>
</organism>
<reference evidence="2 3" key="1">
    <citation type="submission" date="2024-02" db="EMBL/GenBank/DDBJ databases">
        <title>Rubritalea halochordaticola NBRC 107102.</title>
        <authorList>
            <person name="Ichikawa N."/>
            <person name="Katano-Makiyama Y."/>
            <person name="Hidaka K."/>
        </authorList>
    </citation>
    <scope>NUCLEOTIDE SEQUENCE [LARGE SCALE GENOMIC DNA]</scope>
    <source>
        <strain evidence="2 3">NBRC 107102</strain>
    </source>
</reference>
<dbReference type="EMBL" id="BAABRL010000009">
    <property type="protein sequence ID" value="GAA5496638.1"/>
    <property type="molecule type" value="Genomic_DNA"/>
</dbReference>
<gene>
    <name evidence="2" type="ORF">Rhal01_02823</name>
</gene>
<sequence length="313" mass="35804">MKLFKTILAAFMALVLGVQAQNERILIPGVIIKPNSEFTNVYLLGSDRANVYYVQNPRQVNIQAERLVGVANVYIMEPPEFREAMALFEGRKYQQALTKFGEVKQKYDKFKLMPNNHFTLSGYYELECHRKLMDLDALAKSLKDFIWDPIKRADYLQQIEVYKFWDAARSKNWRRLDLMAKEWKKKRVPISIRAQIAYTHGMALEGMKQEQDALTAYATAMTADFGKSEVIVRQAALNSLRMFAARDEVKTAMQLWGTDDEDKTTDGYLALLEANGLARLYESAGLGAGVKLPAEYAKFLKFTPKEQEAAPKE</sequence>
<evidence type="ECO:0000313" key="3">
    <source>
        <dbReference type="Proteomes" id="UP001424741"/>
    </source>
</evidence>
<keyword evidence="1" id="KW-0732">Signal</keyword>
<comment type="caution">
    <text evidence="2">The sequence shown here is derived from an EMBL/GenBank/DDBJ whole genome shotgun (WGS) entry which is preliminary data.</text>
</comment>
<feature type="chain" id="PRO_5047479681" description="HEAT repeat domain-containing protein" evidence="1">
    <location>
        <begin position="21"/>
        <end position="313"/>
    </location>
</feature>
<proteinExistence type="predicted"/>
<accession>A0ABP9V1S4</accession>
<evidence type="ECO:0008006" key="4">
    <source>
        <dbReference type="Google" id="ProtNLM"/>
    </source>
</evidence>
<dbReference type="Proteomes" id="UP001424741">
    <property type="component" value="Unassembled WGS sequence"/>
</dbReference>
<evidence type="ECO:0000313" key="2">
    <source>
        <dbReference type="EMBL" id="GAA5496638.1"/>
    </source>
</evidence>
<evidence type="ECO:0000256" key="1">
    <source>
        <dbReference type="SAM" id="SignalP"/>
    </source>
</evidence>
<feature type="signal peptide" evidence="1">
    <location>
        <begin position="1"/>
        <end position="20"/>
    </location>
</feature>
<dbReference type="RefSeq" id="WP_346189275.1">
    <property type="nucleotide sequence ID" value="NZ_BAABRL010000009.1"/>
</dbReference>
<protein>
    <recommendedName>
        <fullName evidence="4">HEAT repeat domain-containing protein</fullName>
    </recommendedName>
</protein>